<dbReference type="CDD" id="cd00609">
    <property type="entry name" value="AAT_like"/>
    <property type="match status" value="1"/>
</dbReference>
<dbReference type="InterPro" id="IPR005958">
    <property type="entry name" value="TyrNic_aminoTrfase"/>
</dbReference>
<keyword evidence="3" id="KW-0032">Aminotransferase</keyword>
<comment type="pathway">
    <text evidence="6">Amino-acid degradation; L-phenylalanine degradation; acetoacetate and fumarate from L-phenylalanine: step 2/6.</text>
</comment>
<evidence type="ECO:0000256" key="6">
    <source>
        <dbReference type="PIRNR" id="PIRNR000517"/>
    </source>
</evidence>
<dbReference type="Proteomes" id="UP000271889">
    <property type="component" value="Unassembled WGS sequence"/>
</dbReference>
<protein>
    <recommendedName>
        <fullName evidence="6">Tyrosine aminotransferase</fullName>
        <shortName evidence="6">TAT</shortName>
        <ecNumber evidence="6">2.6.1.5</ecNumber>
    </recommendedName>
</protein>
<dbReference type="EC" id="2.6.1.5" evidence="6"/>
<dbReference type="SUPFAM" id="SSF53383">
    <property type="entry name" value="PLP-dependent transferases"/>
    <property type="match status" value="1"/>
</dbReference>
<dbReference type="Pfam" id="PF00155">
    <property type="entry name" value="Aminotran_1_2"/>
    <property type="match status" value="2"/>
</dbReference>
<dbReference type="PIRSF" id="PIRSF000517">
    <property type="entry name" value="Tyr_transaminase"/>
    <property type="match status" value="1"/>
</dbReference>
<evidence type="ECO:0000313" key="10">
    <source>
        <dbReference type="Proteomes" id="UP000271889"/>
    </source>
</evidence>
<name>A0A3P7MP35_CYLGO</name>
<gene>
    <name evidence="9" type="ORF">CGOC_LOCUS10125</name>
</gene>
<dbReference type="InterPro" id="IPR004839">
    <property type="entry name" value="Aminotransferase_I/II_large"/>
</dbReference>
<feature type="domain" description="Aminotransferase class I/classII large" evidence="8">
    <location>
        <begin position="275"/>
        <end position="468"/>
    </location>
</feature>
<dbReference type="InterPro" id="IPR015422">
    <property type="entry name" value="PyrdxlP-dep_Trfase_small"/>
</dbReference>
<keyword evidence="10" id="KW-1185">Reference proteome</keyword>
<dbReference type="PANTHER" id="PTHR45744:SF2">
    <property type="entry name" value="TYROSINE AMINOTRANSFERASE"/>
    <property type="match status" value="1"/>
</dbReference>
<dbReference type="GO" id="GO:0030170">
    <property type="term" value="F:pyridoxal phosphate binding"/>
    <property type="evidence" value="ECO:0007669"/>
    <property type="project" value="InterPro"/>
</dbReference>
<dbReference type="GO" id="GO:0006559">
    <property type="term" value="P:L-phenylalanine catabolic process"/>
    <property type="evidence" value="ECO:0007669"/>
    <property type="project" value="UniProtKB-UniRule"/>
</dbReference>
<feature type="domain" description="Aminotransferase class I/classII large" evidence="8">
    <location>
        <begin position="91"/>
        <end position="254"/>
    </location>
</feature>
<evidence type="ECO:0000256" key="2">
    <source>
        <dbReference type="ARBA" id="ARBA00007441"/>
    </source>
</evidence>
<evidence type="ECO:0000256" key="1">
    <source>
        <dbReference type="ARBA" id="ARBA00001933"/>
    </source>
</evidence>
<sequence>MHPEVVDANNYPVKARLISKFHNHEHLLREMVSFFAPSNRPPLLIPFQQRNRNRKDWSPMPQSAHAVNTVNPIRRIADAVTVAPNPNKSAIKLHLGDPTLSGALPPSQVAIDALLEATSSHMFDGYGPAVGALAAREAVATKYTHPQAPITADDVILASGCSHALQMAIEGLANPGDNILIPQPGFPLYSTLCRPHGIEDRAYKVDMANGGQIDLEYLETLIDDRTQALIVNNPGNPTGVVFSKEHLQDILAGVGERRHCDDGGVIEKDWFSFCLQFASRHRLVIIADEIYGDLTYDGAVFHPIATLSPKVPIITCDGLAKRWMVPGWRLGWLIVHDRFRVLSEVRKGLVALSQKIVGPCSLIQGALPKILRDTPEEYFEHNRRVISRNAGVMNKTLKGIKGVHCLRPHGAMYMMISLDKSLYGDDIQFSCNLIQEESVYCLPGSAFSSPGWIRLVLTQSEKISEEAALRIRSFCERHLNEADLADVGESSDEGCDISNCEPF</sequence>
<evidence type="ECO:0000256" key="5">
    <source>
        <dbReference type="ARBA" id="ARBA00022898"/>
    </source>
</evidence>
<evidence type="ECO:0000256" key="7">
    <source>
        <dbReference type="PIRSR" id="PIRSR000517-1"/>
    </source>
</evidence>
<evidence type="ECO:0000259" key="8">
    <source>
        <dbReference type="Pfam" id="PF00155"/>
    </source>
</evidence>
<dbReference type="OrthoDB" id="7042322at2759"/>
<keyword evidence="5 6" id="KW-0663">Pyridoxal phosphate</keyword>
<dbReference type="UniPathway" id="UPA00139">
    <property type="reaction ID" value="UER00338"/>
</dbReference>
<dbReference type="Gene3D" id="3.90.1150.10">
    <property type="entry name" value="Aspartate Aminotransferase, domain 1"/>
    <property type="match status" value="1"/>
</dbReference>
<dbReference type="GO" id="GO:0006572">
    <property type="term" value="P:L-tyrosine catabolic process"/>
    <property type="evidence" value="ECO:0007669"/>
    <property type="project" value="TreeGrafter"/>
</dbReference>
<proteinExistence type="inferred from homology"/>
<evidence type="ECO:0000256" key="3">
    <source>
        <dbReference type="ARBA" id="ARBA00022576"/>
    </source>
</evidence>
<organism evidence="9 10">
    <name type="scientific">Cylicostephanus goldi</name>
    <name type="common">Nematode worm</name>
    <dbReference type="NCBI Taxonomy" id="71465"/>
    <lineage>
        <taxon>Eukaryota</taxon>
        <taxon>Metazoa</taxon>
        <taxon>Ecdysozoa</taxon>
        <taxon>Nematoda</taxon>
        <taxon>Chromadorea</taxon>
        <taxon>Rhabditida</taxon>
        <taxon>Rhabditina</taxon>
        <taxon>Rhabditomorpha</taxon>
        <taxon>Strongyloidea</taxon>
        <taxon>Strongylidae</taxon>
        <taxon>Cylicostephanus</taxon>
    </lineage>
</organism>
<reference evidence="9 10" key="1">
    <citation type="submission" date="2018-11" db="EMBL/GenBank/DDBJ databases">
        <authorList>
            <consortium name="Pathogen Informatics"/>
        </authorList>
    </citation>
    <scope>NUCLEOTIDE SEQUENCE [LARGE SCALE GENOMIC DNA]</scope>
</reference>
<comment type="catalytic activity">
    <reaction evidence="6">
        <text>L-tyrosine + 2-oxoglutarate = 3-(4-hydroxyphenyl)pyruvate + L-glutamate</text>
        <dbReference type="Rhea" id="RHEA:15093"/>
        <dbReference type="ChEBI" id="CHEBI:16810"/>
        <dbReference type="ChEBI" id="CHEBI:29985"/>
        <dbReference type="ChEBI" id="CHEBI:36242"/>
        <dbReference type="ChEBI" id="CHEBI:58315"/>
        <dbReference type="EC" id="2.6.1.5"/>
    </reaction>
</comment>
<comment type="subunit">
    <text evidence="6">Homodimer.</text>
</comment>
<dbReference type="EMBL" id="UYRV01109804">
    <property type="protein sequence ID" value="VDN25483.1"/>
    <property type="molecule type" value="Genomic_DNA"/>
</dbReference>
<feature type="modified residue" description="N6-(pyridoxal phosphate)lysine" evidence="7">
    <location>
        <position position="321"/>
    </location>
</feature>
<accession>A0A3P7MP35</accession>
<comment type="cofactor">
    <cofactor evidence="1 6 7">
        <name>pyridoxal 5'-phosphate</name>
        <dbReference type="ChEBI" id="CHEBI:597326"/>
    </cofactor>
</comment>
<dbReference type="PANTHER" id="PTHR45744">
    <property type="entry name" value="TYROSINE AMINOTRANSFERASE"/>
    <property type="match status" value="1"/>
</dbReference>
<keyword evidence="4" id="KW-0808">Transferase</keyword>
<comment type="similarity">
    <text evidence="2 6">Belongs to the class-I pyridoxal-phosphate-dependent aminotransferase family.</text>
</comment>
<dbReference type="InterPro" id="IPR015421">
    <property type="entry name" value="PyrdxlP-dep_Trfase_major"/>
</dbReference>
<dbReference type="Gene3D" id="3.40.640.10">
    <property type="entry name" value="Type I PLP-dependent aspartate aminotransferase-like (Major domain)"/>
    <property type="match status" value="1"/>
</dbReference>
<comment type="function">
    <text evidence="6">Transaminase involved in tyrosine breakdown. Converts tyrosine to p-hydroxyphenylpyruvate.</text>
</comment>
<dbReference type="AlphaFoldDB" id="A0A3P7MP35"/>
<dbReference type="InterPro" id="IPR015424">
    <property type="entry name" value="PyrdxlP-dep_Trfase"/>
</dbReference>
<dbReference type="GO" id="GO:0004838">
    <property type="term" value="F:L-tyrosine-2-oxoglutarate transaminase activity"/>
    <property type="evidence" value="ECO:0007669"/>
    <property type="project" value="UniProtKB-UniRule"/>
</dbReference>
<evidence type="ECO:0000256" key="4">
    <source>
        <dbReference type="ARBA" id="ARBA00022679"/>
    </source>
</evidence>
<evidence type="ECO:0000313" key="9">
    <source>
        <dbReference type="EMBL" id="VDN25483.1"/>
    </source>
</evidence>